<evidence type="ECO:0000256" key="1">
    <source>
        <dbReference type="ARBA" id="ARBA00004651"/>
    </source>
</evidence>
<evidence type="ECO:0000256" key="2">
    <source>
        <dbReference type="ARBA" id="ARBA00022448"/>
    </source>
</evidence>
<evidence type="ECO:0000313" key="9">
    <source>
        <dbReference type="EMBL" id="XBM49237.1"/>
    </source>
</evidence>
<dbReference type="NCBIfam" id="TIGR01097">
    <property type="entry name" value="PhnE"/>
    <property type="match status" value="2"/>
</dbReference>
<evidence type="ECO:0000256" key="6">
    <source>
        <dbReference type="ARBA" id="ARBA00023136"/>
    </source>
</evidence>
<dbReference type="RefSeq" id="WP_348789156.1">
    <property type="nucleotide sequence ID" value="NZ_CP157390.1"/>
</dbReference>
<comment type="similarity">
    <text evidence="7">Belongs to the binding-protein-dependent transport system permease family.</text>
</comment>
<reference evidence="9" key="1">
    <citation type="submission" date="2024-05" db="EMBL/GenBank/DDBJ databases">
        <title>The Natural Products Discovery Center: Release of the First 8490 Sequenced Strains for Exploring Actinobacteria Biosynthetic Diversity.</title>
        <authorList>
            <person name="Kalkreuter E."/>
            <person name="Kautsar S.A."/>
            <person name="Yang D."/>
            <person name="Bader C.D."/>
            <person name="Teijaro C.N."/>
            <person name="Fluegel L."/>
            <person name="Davis C.M."/>
            <person name="Simpson J.R."/>
            <person name="Lauterbach L."/>
            <person name="Steele A.D."/>
            <person name="Gui C."/>
            <person name="Meng S."/>
            <person name="Li G."/>
            <person name="Viehrig K."/>
            <person name="Ye F."/>
            <person name="Su P."/>
            <person name="Kiefer A.F."/>
            <person name="Nichols A."/>
            <person name="Cepeda A.J."/>
            <person name="Yan W."/>
            <person name="Fan B."/>
            <person name="Jiang Y."/>
            <person name="Adhikari A."/>
            <person name="Zheng C.-J."/>
            <person name="Schuster L."/>
            <person name="Cowan T.M."/>
            <person name="Smanski M.J."/>
            <person name="Chevrette M.G."/>
            <person name="de Carvalho L.P.S."/>
            <person name="Shen B."/>
        </authorList>
    </citation>
    <scope>NUCLEOTIDE SEQUENCE</scope>
    <source>
        <strain evidence="9">NPDC080035</strain>
    </source>
</reference>
<evidence type="ECO:0000256" key="4">
    <source>
        <dbReference type="ARBA" id="ARBA00022692"/>
    </source>
</evidence>
<feature type="transmembrane region" description="Helical" evidence="7">
    <location>
        <begin position="285"/>
        <end position="306"/>
    </location>
</feature>
<dbReference type="Pfam" id="PF00528">
    <property type="entry name" value="BPD_transp_1"/>
    <property type="match status" value="2"/>
</dbReference>
<keyword evidence="3" id="KW-1003">Cell membrane</keyword>
<keyword evidence="2 7" id="KW-0813">Transport</keyword>
<feature type="transmembrane region" description="Helical" evidence="7">
    <location>
        <begin position="473"/>
        <end position="491"/>
    </location>
</feature>
<protein>
    <submittedName>
        <fullName evidence="9">Phosphonate ABC transporter, permease protein PhnE</fullName>
    </submittedName>
</protein>
<dbReference type="PANTHER" id="PTHR30043">
    <property type="entry name" value="PHOSPHONATES TRANSPORT SYSTEM PERMEASE PROTEIN"/>
    <property type="match status" value="1"/>
</dbReference>
<feature type="transmembrane region" description="Helical" evidence="7">
    <location>
        <begin position="211"/>
        <end position="232"/>
    </location>
</feature>
<gene>
    <name evidence="9" type="primary">phnE</name>
    <name evidence="9" type="ORF">AAME72_05095</name>
</gene>
<evidence type="ECO:0000256" key="3">
    <source>
        <dbReference type="ARBA" id="ARBA00022475"/>
    </source>
</evidence>
<feature type="transmembrane region" description="Helical" evidence="7">
    <location>
        <begin position="244"/>
        <end position="264"/>
    </location>
</feature>
<sequence>MVTVPLQARAAVRRPRPSASRTAAVIVLVALLATGIAAFPILGVSFETVARSLPHAEAFLERVVPLRFPPPEVLWPAIGQTLGMVVLGTLLAALLSVPVAYIAAANTTPHRSLQWIGRFLTVATRSLPDVVLAMVFAVLFSLGTLPGILAIGIHSIGMISKLFADAIEQIDEGPRLAIRAAGGSRAQEFFSGVLPQVAPSWVATVLHRNDINLRGSIILGYVGVAGLGYEMWKALATLDYRTAMALAVVMFALCVVMEVVSSVIRRGMLGGGKPRTLGRRRVRNTVTVVVLAVVVVGAFWVAQIHWGDFLTFWRNLPLIRFWPPTFEPYTVEQIAIAMRDTVLIALAATVVSLLLSLVLGSFAARNVAPGPVTRGTFRTLLVAIRGVPELVLAIVLIIITGLGPTAAVFALAFGGVGLLGKLFADSIEEVPSGPQRALTAVGARRLQVYSAATVPPSVPAFVGHSFYLFDSNIRAATVLGVVGSGGIGFYLNNAARVSAWNEVFAFVLVIMATVFVVEGLAVWMRKALR</sequence>
<proteinExistence type="inferred from homology"/>
<dbReference type="GO" id="GO:0005886">
    <property type="term" value="C:plasma membrane"/>
    <property type="evidence" value="ECO:0007669"/>
    <property type="project" value="UniProtKB-SubCell"/>
</dbReference>
<feature type="domain" description="ABC transmembrane type-1" evidence="8">
    <location>
        <begin position="78"/>
        <end position="261"/>
    </location>
</feature>
<dbReference type="InterPro" id="IPR035906">
    <property type="entry name" value="MetI-like_sf"/>
</dbReference>
<dbReference type="EMBL" id="CP157390">
    <property type="protein sequence ID" value="XBM49237.1"/>
    <property type="molecule type" value="Genomic_DNA"/>
</dbReference>
<feature type="transmembrane region" description="Helical" evidence="7">
    <location>
        <begin position="342"/>
        <end position="364"/>
    </location>
</feature>
<dbReference type="SUPFAM" id="SSF161098">
    <property type="entry name" value="MetI-like"/>
    <property type="match status" value="2"/>
</dbReference>
<dbReference type="AlphaFoldDB" id="A0AAU7GDE5"/>
<dbReference type="GO" id="GO:0015416">
    <property type="term" value="F:ABC-type phosphonate transporter activity"/>
    <property type="evidence" value="ECO:0007669"/>
    <property type="project" value="InterPro"/>
</dbReference>
<dbReference type="InterPro" id="IPR005769">
    <property type="entry name" value="PhnE/PtxC"/>
</dbReference>
<dbReference type="PANTHER" id="PTHR30043:SF1">
    <property type="entry name" value="ABC TRANSPORT SYSTEM PERMEASE PROTEIN P69"/>
    <property type="match status" value="1"/>
</dbReference>
<feature type="transmembrane region" description="Helical" evidence="7">
    <location>
        <begin position="130"/>
        <end position="153"/>
    </location>
</feature>
<feature type="transmembrane region" description="Helical" evidence="7">
    <location>
        <begin position="82"/>
        <end position="104"/>
    </location>
</feature>
<name>A0AAU7GDE5_9MICO</name>
<organism evidence="9">
    <name type="scientific">Leifsonia sp. NPDC080035</name>
    <dbReference type="NCBI Taxonomy" id="3143936"/>
    <lineage>
        <taxon>Bacteria</taxon>
        <taxon>Bacillati</taxon>
        <taxon>Actinomycetota</taxon>
        <taxon>Actinomycetes</taxon>
        <taxon>Micrococcales</taxon>
        <taxon>Microbacteriaceae</taxon>
        <taxon>Leifsonia</taxon>
    </lineage>
</organism>
<dbReference type="PROSITE" id="PS50928">
    <property type="entry name" value="ABC_TM1"/>
    <property type="match status" value="2"/>
</dbReference>
<feature type="domain" description="ABC transmembrane type-1" evidence="8">
    <location>
        <begin position="338"/>
        <end position="521"/>
    </location>
</feature>
<evidence type="ECO:0000256" key="5">
    <source>
        <dbReference type="ARBA" id="ARBA00022989"/>
    </source>
</evidence>
<evidence type="ECO:0000259" key="8">
    <source>
        <dbReference type="PROSITE" id="PS50928"/>
    </source>
</evidence>
<dbReference type="Gene3D" id="1.10.3720.10">
    <property type="entry name" value="MetI-like"/>
    <property type="match status" value="2"/>
</dbReference>
<keyword evidence="4 7" id="KW-0812">Transmembrane</keyword>
<dbReference type="InterPro" id="IPR000515">
    <property type="entry name" value="MetI-like"/>
</dbReference>
<keyword evidence="5 7" id="KW-1133">Transmembrane helix</keyword>
<keyword evidence="6 7" id="KW-0472">Membrane</keyword>
<feature type="transmembrane region" description="Helical" evidence="7">
    <location>
        <begin position="503"/>
        <end position="523"/>
    </location>
</feature>
<comment type="subcellular location">
    <subcellularLocation>
        <location evidence="1 7">Cell membrane</location>
        <topology evidence="1 7">Multi-pass membrane protein</topology>
    </subcellularLocation>
</comment>
<evidence type="ECO:0000256" key="7">
    <source>
        <dbReference type="RuleBase" id="RU363032"/>
    </source>
</evidence>
<accession>A0AAU7GDE5</accession>
<feature type="transmembrane region" description="Helical" evidence="7">
    <location>
        <begin position="23"/>
        <end position="44"/>
    </location>
</feature>